<dbReference type="EMBL" id="BMAO01033654">
    <property type="protein sequence ID" value="GFQ90947.1"/>
    <property type="molecule type" value="Genomic_DNA"/>
</dbReference>
<evidence type="ECO:0000256" key="9">
    <source>
        <dbReference type="ARBA" id="ARBA00023065"/>
    </source>
</evidence>
<dbReference type="Proteomes" id="UP000887116">
    <property type="component" value="Unassembled WGS sequence"/>
</dbReference>
<name>A0A8X6IAW1_TRICU</name>
<dbReference type="GO" id="GO:0005267">
    <property type="term" value="F:potassium channel activity"/>
    <property type="evidence" value="ECO:0007669"/>
    <property type="project" value="UniProtKB-KW"/>
</dbReference>
<keyword evidence="5 12" id="KW-0812">Transmembrane</keyword>
<keyword evidence="11" id="KW-0407">Ion channel</keyword>
<comment type="subcellular location">
    <subcellularLocation>
        <location evidence="1">Endomembrane system</location>
        <topology evidence="1">Multi-pass membrane protein</topology>
    </subcellularLocation>
</comment>
<reference evidence="13" key="1">
    <citation type="submission" date="2020-07" db="EMBL/GenBank/DDBJ databases">
        <title>Multicomponent nature underlies the extraordinary mechanical properties of spider dragline silk.</title>
        <authorList>
            <person name="Kono N."/>
            <person name="Nakamura H."/>
            <person name="Mori M."/>
            <person name="Yoshida Y."/>
            <person name="Ohtoshi R."/>
            <person name="Malay A.D."/>
            <person name="Moran D.A.P."/>
            <person name="Tomita M."/>
            <person name="Numata K."/>
            <person name="Arakawa K."/>
        </authorList>
    </citation>
    <scope>NUCLEOTIDE SEQUENCE</scope>
</reference>
<feature type="transmembrane region" description="Helical" evidence="12">
    <location>
        <begin position="210"/>
        <end position="229"/>
    </location>
</feature>
<keyword evidence="3" id="KW-0813">Transport</keyword>
<dbReference type="PANTHER" id="PTHR12454:SF11">
    <property type="entry name" value="GH25683P"/>
    <property type="match status" value="1"/>
</dbReference>
<accession>A0A8X6IAW1</accession>
<dbReference type="InterPro" id="IPR007866">
    <property type="entry name" value="TRIC_channel"/>
</dbReference>
<dbReference type="GO" id="GO:0012505">
    <property type="term" value="C:endomembrane system"/>
    <property type="evidence" value="ECO:0007669"/>
    <property type="project" value="UniProtKB-SubCell"/>
</dbReference>
<gene>
    <name evidence="13" type="primary">tric-1B.1</name>
    <name evidence="13" type="ORF">TNCT_527671</name>
</gene>
<evidence type="ECO:0000256" key="2">
    <source>
        <dbReference type="ARBA" id="ARBA00005766"/>
    </source>
</evidence>
<comment type="caution">
    <text evidence="13">The sequence shown here is derived from an EMBL/GenBank/DDBJ whole genome shotgun (WGS) entry which is preliminary data.</text>
</comment>
<dbReference type="OrthoDB" id="195817at2759"/>
<feature type="transmembrane region" description="Helical" evidence="12">
    <location>
        <begin position="51"/>
        <end position="72"/>
    </location>
</feature>
<evidence type="ECO:0000313" key="13">
    <source>
        <dbReference type="EMBL" id="GFQ90947.1"/>
    </source>
</evidence>
<evidence type="ECO:0000256" key="12">
    <source>
        <dbReference type="SAM" id="Phobius"/>
    </source>
</evidence>
<comment type="similarity">
    <text evidence="2">Belongs to the TMEM38 family.</text>
</comment>
<evidence type="ECO:0000256" key="1">
    <source>
        <dbReference type="ARBA" id="ARBA00004127"/>
    </source>
</evidence>
<keyword evidence="6" id="KW-0631">Potassium channel</keyword>
<evidence type="ECO:0000256" key="6">
    <source>
        <dbReference type="ARBA" id="ARBA00022826"/>
    </source>
</evidence>
<proteinExistence type="inferred from homology"/>
<keyword evidence="8 12" id="KW-1133">Transmembrane helix</keyword>
<evidence type="ECO:0000256" key="7">
    <source>
        <dbReference type="ARBA" id="ARBA00022958"/>
    </source>
</evidence>
<dbReference type="AlphaFoldDB" id="A0A8X6IAW1"/>
<evidence type="ECO:0000256" key="4">
    <source>
        <dbReference type="ARBA" id="ARBA00022538"/>
    </source>
</evidence>
<keyword evidence="4" id="KW-0633">Potassium transport</keyword>
<dbReference type="GO" id="GO:0016020">
    <property type="term" value="C:membrane"/>
    <property type="evidence" value="ECO:0007669"/>
    <property type="project" value="InterPro"/>
</dbReference>
<keyword evidence="7" id="KW-0630">Potassium</keyword>
<evidence type="ECO:0000256" key="3">
    <source>
        <dbReference type="ARBA" id="ARBA00022448"/>
    </source>
</evidence>
<evidence type="ECO:0000313" key="14">
    <source>
        <dbReference type="Proteomes" id="UP000887116"/>
    </source>
</evidence>
<dbReference type="PANTHER" id="PTHR12454">
    <property type="entry name" value="TRIMERIC INTRACELLULAR CATION CHANNEL"/>
    <property type="match status" value="1"/>
</dbReference>
<sequence length="285" mass="32900">MDTEAFLAICDKIMNLQMYPYFDLAHCVVTCMCIKEDLAEGSHLFSRKHPFSCWISCMLAMYSGAILTNFLLGESIISAYNNENFLILAIGAWYVIFYTPFDIGYRVFNFLPVKLVLAVMKEVIRCKKIHDGVIHAANIYPNSFLIMIVIGTLKGNGYAFLKIFERFLRGVWSPHSFETLQLSFSTKLCIVGSTVFIFSEITGIISVHHALIYFCVVTFFVYCKIETMLFGMHDWFVPFEKLFCVIFLGGLWDRLENLHIPANKNSRTFIKKERNVKVGWMKKKE</sequence>
<organism evidence="13 14">
    <name type="scientific">Trichonephila clavata</name>
    <name type="common">Joro spider</name>
    <name type="synonym">Nephila clavata</name>
    <dbReference type="NCBI Taxonomy" id="2740835"/>
    <lineage>
        <taxon>Eukaryota</taxon>
        <taxon>Metazoa</taxon>
        <taxon>Ecdysozoa</taxon>
        <taxon>Arthropoda</taxon>
        <taxon>Chelicerata</taxon>
        <taxon>Arachnida</taxon>
        <taxon>Araneae</taxon>
        <taxon>Araneomorphae</taxon>
        <taxon>Entelegynae</taxon>
        <taxon>Araneoidea</taxon>
        <taxon>Nephilidae</taxon>
        <taxon>Trichonephila</taxon>
    </lineage>
</organism>
<keyword evidence="9" id="KW-0406">Ion transport</keyword>
<keyword evidence="14" id="KW-1185">Reference proteome</keyword>
<dbReference type="Pfam" id="PF05197">
    <property type="entry name" value="TRIC"/>
    <property type="match status" value="1"/>
</dbReference>
<evidence type="ECO:0000256" key="11">
    <source>
        <dbReference type="ARBA" id="ARBA00023303"/>
    </source>
</evidence>
<protein>
    <submittedName>
        <fullName evidence="13">Trimeric intracellular cation channel type 1B.1</fullName>
    </submittedName>
</protein>
<evidence type="ECO:0000256" key="5">
    <source>
        <dbReference type="ARBA" id="ARBA00022692"/>
    </source>
</evidence>
<keyword evidence="10 12" id="KW-0472">Membrane</keyword>
<evidence type="ECO:0000256" key="8">
    <source>
        <dbReference type="ARBA" id="ARBA00022989"/>
    </source>
</evidence>
<dbReference type="GO" id="GO:0042802">
    <property type="term" value="F:identical protein binding"/>
    <property type="evidence" value="ECO:0007669"/>
    <property type="project" value="InterPro"/>
</dbReference>
<evidence type="ECO:0000256" key="10">
    <source>
        <dbReference type="ARBA" id="ARBA00023136"/>
    </source>
</evidence>
<feature type="transmembrane region" description="Helical" evidence="12">
    <location>
        <begin position="84"/>
        <end position="101"/>
    </location>
</feature>